<evidence type="ECO:0000256" key="3">
    <source>
        <dbReference type="ARBA" id="ARBA00009490"/>
    </source>
</evidence>
<evidence type="ECO:0000313" key="9">
    <source>
        <dbReference type="Proteomes" id="UP000818323"/>
    </source>
</evidence>
<reference evidence="8 9" key="1">
    <citation type="submission" date="2020-01" db="EMBL/GenBank/DDBJ databases">
        <title>Microvirga sp. nov., an arsenate reduction bacterium isolated from Tibet hotspring sediments.</title>
        <authorList>
            <person name="Yuan C.-G."/>
        </authorList>
    </citation>
    <scope>NUCLEOTIDE SEQUENCE [LARGE SCALE GENOMIC DNA]</scope>
    <source>
        <strain evidence="8 9">SYSU G3D203</strain>
    </source>
</reference>
<evidence type="ECO:0000256" key="5">
    <source>
        <dbReference type="ARBA" id="ARBA00022737"/>
    </source>
</evidence>
<dbReference type="Proteomes" id="UP000818323">
    <property type="component" value="Unassembled WGS sequence"/>
</dbReference>
<dbReference type="InterPro" id="IPR034033">
    <property type="entry name" value="Serralysin-like"/>
</dbReference>
<dbReference type="Gene3D" id="2.150.10.10">
    <property type="entry name" value="Serralysin-like metalloprotease, C-terminal"/>
    <property type="match status" value="2"/>
</dbReference>
<comment type="subcellular location">
    <subcellularLocation>
        <location evidence="2">Secreted</location>
    </subcellularLocation>
</comment>
<dbReference type="InterPro" id="IPR024079">
    <property type="entry name" value="MetalloPept_cat_dom_sf"/>
</dbReference>
<evidence type="ECO:0000256" key="2">
    <source>
        <dbReference type="ARBA" id="ARBA00004613"/>
    </source>
</evidence>
<feature type="compositionally biased region" description="Pro residues" evidence="6">
    <location>
        <begin position="415"/>
        <end position="427"/>
    </location>
</feature>
<dbReference type="CDD" id="cd04277">
    <property type="entry name" value="ZnMc_serralysin_like"/>
    <property type="match status" value="1"/>
</dbReference>
<dbReference type="InterPro" id="IPR011049">
    <property type="entry name" value="Serralysin-like_metalloprot_C"/>
</dbReference>
<dbReference type="EMBL" id="JAAAXJ010000001">
    <property type="protein sequence ID" value="NBJ23126.1"/>
    <property type="molecule type" value="Genomic_DNA"/>
</dbReference>
<dbReference type="PRINTS" id="PR00313">
    <property type="entry name" value="CABNDNGRPT"/>
</dbReference>
<evidence type="ECO:0000256" key="1">
    <source>
        <dbReference type="ARBA" id="ARBA00001913"/>
    </source>
</evidence>
<evidence type="ECO:0000259" key="7">
    <source>
        <dbReference type="SMART" id="SM00235"/>
    </source>
</evidence>
<dbReference type="Pfam" id="PF00353">
    <property type="entry name" value="HemolysinCabind"/>
    <property type="match status" value="1"/>
</dbReference>
<keyword evidence="9" id="KW-1185">Reference proteome</keyword>
<proteinExistence type="inferred from homology"/>
<dbReference type="Pfam" id="PF08548">
    <property type="entry name" value="Peptidase_M10_C"/>
    <property type="match status" value="1"/>
</dbReference>
<evidence type="ECO:0000256" key="6">
    <source>
        <dbReference type="SAM" id="MobiDB-lite"/>
    </source>
</evidence>
<evidence type="ECO:0000313" key="8">
    <source>
        <dbReference type="EMBL" id="NBJ23126.1"/>
    </source>
</evidence>
<feature type="domain" description="Peptidase metallopeptidase" evidence="7">
    <location>
        <begin position="21"/>
        <end position="208"/>
    </location>
</feature>
<comment type="caution">
    <text evidence="8">The sequence shown here is derived from an EMBL/GenBank/DDBJ whole genome shotgun (WGS) entry which is preliminary data.</text>
</comment>
<dbReference type="InterPro" id="IPR006026">
    <property type="entry name" value="Peptidase_Metallo"/>
</dbReference>
<gene>
    <name evidence="8" type="ORF">GR303_01965</name>
</gene>
<keyword evidence="5" id="KW-0677">Repeat</keyword>
<dbReference type="SUPFAM" id="SSF51120">
    <property type="entry name" value="beta-Roll"/>
    <property type="match status" value="1"/>
</dbReference>
<comment type="similarity">
    <text evidence="3">Belongs to the peptidase M10B family.</text>
</comment>
<dbReference type="InterPro" id="IPR001343">
    <property type="entry name" value="Hemolysn_Ca-bd"/>
</dbReference>
<protein>
    <recommendedName>
        <fullName evidence="7">Peptidase metallopeptidase domain-containing protein</fullName>
    </recommendedName>
</protein>
<comment type="cofactor">
    <cofactor evidence="1">
        <name>Ca(2+)</name>
        <dbReference type="ChEBI" id="CHEBI:29108"/>
    </cofactor>
</comment>
<name>A0ABW9YTY2_9HYPH</name>
<sequence>MAVSYARITSTGDANVDGLFHTYKWDAQSLTFSFPTSRSQFGSSYSAANEPANGFQAMNAVQQAAVRKMLAEIEGFTNLSFSEVSGGAGVLRWGETTTVKDAETTSAWGYRPGTNPGENGGDAWFNLSGNAMYDSPKLGNRAYATFMHELGHQLGLKHPHQDMTAFDPMPRDYDNRNYSVMSYERVSGGDVQSYMQLDIAALQHMYGADFTTNGGNTVYRFSNTTGEFFIDGMSQGVPVKNEVLRTIWDGGGTDTYDLSNYTTALKIDLNPGAFSTFGTQLVAGAKGNLANALLYKGDARSLIENVKGGSGNDTIVGNQAANRLEGGAGADTLTGGAGSDTFVLRKESTPDTIRDATAGDRIDVTAWALSAGQLTIVQDGTRWVVTGDQADERAYFATAVTADQFVGLSGASAPTPTPTPTPAPTPAPTDKVYDFNSASEANNASLITTYVKGDRFDLSTIDADVTEAGDQAFTFLGKVGSSAFTDAGEQIRYRHDLANNQTQIYGSNDHDSYYEFRIEIKGLHDFTAADFIL</sequence>
<organism evidence="8 9">
    <name type="scientific">Microvirga arsenatis</name>
    <dbReference type="NCBI Taxonomy" id="2692265"/>
    <lineage>
        <taxon>Bacteria</taxon>
        <taxon>Pseudomonadati</taxon>
        <taxon>Pseudomonadota</taxon>
        <taxon>Alphaproteobacteria</taxon>
        <taxon>Hyphomicrobiales</taxon>
        <taxon>Methylobacteriaceae</taxon>
        <taxon>Microvirga</taxon>
    </lineage>
</organism>
<dbReference type="Gene3D" id="3.40.390.10">
    <property type="entry name" value="Collagenase (Catalytic Domain)"/>
    <property type="match status" value="1"/>
</dbReference>
<dbReference type="SMART" id="SM00235">
    <property type="entry name" value="ZnMc"/>
    <property type="match status" value="1"/>
</dbReference>
<feature type="region of interest" description="Disordered" evidence="6">
    <location>
        <begin position="409"/>
        <end position="430"/>
    </location>
</feature>
<accession>A0ABW9YTY2</accession>
<dbReference type="InterPro" id="IPR013858">
    <property type="entry name" value="Peptidase_M10B_C"/>
</dbReference>
<dbReference type="SUPFAM" id="SSF55486">
    <property type="entry name" value="Metalloproteases ('zincins'), catalytic domain"/>
    <property type="match status" value="1"/>
</dbReference>
<keyword evidence="4" id="KW-0964">Secreted</keyword>
<evidence type="ECO:0000256" key="4">
    <source>
        <dbReference type="ARBA" id="ARBA00022525"/>
    </source>
</evidence>